<sequence>MPLEKRKRAGSVTSSKASEPVTEANILSPQSRRGRFNKSQHMEGIKAIPISTSIELTTSPEGDLPGDAAEMVETIDWKKEKLEPGDFVLVHTDEKSAPNPAHIFTCWENQETNTQGAYICWYLHPSQTMHKATKTFYSNEVFKTTRFTNIISTDIAGKCFVLPPKAAERGVPKGCTEEHQIFVCRNRYNDQAKSFEPIKDHVRLWPHHVSVERRKEMMKVIEFEDGPRTLTKVPSVFTTAVESEKDNDSDNGENSQPPVTPHNYQSPSREVTPVKESAAEDSEAATAPLTTTPRRRGRPRKNPLSDSAPRNKAIIRDAQLPTMDRPRRSTVLQQQKLHETQTSSQKTNYPPDQPTTLNNKNQQSSYQSETPSKQESSSLGGATAGDVSNNNSGPGATSFRAAIGPSGNASSLPDPSTRPQTQQINHKPPPPAQLANAIVEIFPKDQDGKILWFATPPIVVCKNPKPYNSKAYLEWRKQKYGKS</sequence>
<evidence type="ECO:0000256" key="7">
    <source>
        <dbReference type="SAM" id="MobiDB-lite"/>
    </source>
</evidence>
<protein>
    <recommendedName>
        <fullName evidence="8">BAH domain-containing protein</fullName>
    </recommendedName>
</protein>
<dbReference type="EMBL" id="JANBPU010000003">
    <property type="protein sequence ID" value="KAJ1921751.1"/>
    <property type="molecule type" value="Genomic_DNA"/>
</dbReference>
<gene>
    <name evidence="9" type="ORF">H4219_000484</name>
</gene>
<feature type="region of interest" description="Disordered" evidence="7">
    <location>
        <begin position="241"/>
        <end position="431"/>
    </location>
</feature>
<evidence type="ECO:0000256" key="4">
    <source>
        <dbReference type="ARBA" id="ARBA00023015"/>
    </source>
</evidence>
<evidence type="ECO:0000256" key="1">
    <source>
        <dbReference type="ARBA" id="ARBA00004123"/>
    </source>
</evidence>
<evidence type="ECO:0000256" key="5">
    <source>
        <dbReference type="ARBA" id="ARBA00023163"/>
    </source>
</evidence>
<keyword evidence="4" id="KW-0805">Transcription regulation</keyword>
<comment type="caution">
    <text evidence="9">The sequence shown here is derived from an EMBL/GenBank/DDBJ whole genome shotgun (WGS) entry which is preliminary data.</text>
</comment>
<organism evidence="9 10">
    <name type="scientific">Mycoemilia scoparia</name>
    <dbReference type="NCBI Taxonomy" id="417184"/>
    <lineage>
        <taxon>Eukaryota</taxon>
        <taxon>Fungi</taxon>
        <taxon>Fungi incertae sedis</taxon>
        <taxon>Zoopagomycota</taxon>
        <taxon>Kickxellomycotina</taxon>
        <taxon>Kickxellomycetes</taxon>
        <taxon>Kickxellales</taxon>
        <taxon>Kickxellaceae</taxon>
        <taxon>Mycoemilia</taxon>
    </lineage>
</organism>
<dbReference type="PANTHER" id="PTHR16062">
    <property type="entry name" value="SWI/SNF-RELATED"/>
    <property type="match status" value="1"/>
</dbReference>
<feature type="compositionally biased region" description="Polar residues" evidence="7">
    <location>
        <begin position="252"/>
        <end position="269"/>
    </location>
</feature>
<dbReference type="InterPro" id="IPR037382">
    <property type="entry name" value="Rsc/polybromo"/>
</dbReference>
<keyword evidence="6" id="KW-0539">Nucleus</keyword>
<dbReference type="InterPro" id="IPR001025">
    <property type="entry name" value="BAH_dom"/>
</dbReference>
<dbReference type="Gene3D" id="2.30.30.490">
    <property type="match status" value="1"/>
</dbReference>
<evidence type="ECO:0000256" key="3">
    <source>
        <dbReference type="ARBA" id="ARBA00022853"/>
    </source>
</evidence>
<keyword evidence="5" id="KW-0804">Transcription</keyword>
<keyword evidence="3" id="KW-0156">Chromatin regulator</keyword>
<dbReference type="PROSITE" id="PS51038">
    <property type="entry name" value="BAH"/>
    <property type="match status" value="1"/>
</dbReference>
<feature type="region of interest" description="Disordered" evidence="7">
    <location>
        <begin position="1"/>
        <end position="38"/>
    </location>
</feature>
<dbReference type="InterPro" id="IPR043151">
    <property type="entry name" value="BAH_sf"/>
</dbReference>
<accession>A0A9W8ABX8</accession>
<evidence type="ECO:0000259" key="8">
    <source>
        <dbReference type="PROSITE" id="PS51038"/>
    </source>
</evidence>
<evidence type="ECO:0000313" key="9">
    <source>
        <dbReference type="EMBL" id="KAJ1921751.1"/>
    </source>
</evidence>
<evidence type="ECO:0000256" key="6">
    <source>
        <dbReference type="ARBA" id="ARBA00023242"/>
    </source>
</evidence>
<keyword evidence="2" id="KW-0677">Repeat</keyword>
<evidence type="ECO:0000313" key="10">
    <source>
        <dbReference type="Proteomes" id="UP001150538"/>
    </source>
</evidence>
<dbReference type="AlphaFoldDB" id="A0A9W8ABX8"/>
<dbReference type="Proteomes" id="UP001150538">
    <property type="component" value="Unassembled WGS sequence"/>
</dbReference>
<dbReference type="GO" id="GO:0016586">
    <property type="term" value="C:RSC-type complex"/>
    <property type="evidence" value="ECO:0007669"/>
    <property type="project" value="InterPro"/>
</dbReference>
<reference evidence="9" key="1">
    <citation type="submission" date="2022-07" db="EMBL/GenBank/DDBJ databases">
        <title>Phylogenomic reconstructions and comparative analyses of Kickxellomycotina fungi.</title>
        <authorList>
            <person name="Reynolds N.K."/>
            <person name="Stajich J.E."/>
            <person name="Barry K."/>
            <person name="Grigoriev I.V."/>
            <person name="Crous P."/>
            <person name="Smith M.E."/>
        </authorList>
    </citation>
    <scope>NUCLEOTIDE SEQUENCE</scope>
    <source>
        <strain evidence="9">NBRC 100468</strain>
    </source>
</reference>
<feature type="compositionally biased region" description="Polar residues" evidence="7">
    <location>
        <begin position="407"/>
        <end position="425"/>
    </location>
</feature>
<name>A0A9W8ABX8_9FUNG</name>
<dbReference type="GO" id="GO:0003682">
    <property type="term" value="F:chromatin binding"/>
    <property type="evidence" value="ECO:0007669"/>
    <property type="project" value="InterPro"/>
</dbReference>
<proteinExistence type="predicted"/>
<dbReference type="GO" id="GO:0006338">
    <property type="term" value="P:chromatin remodeling"/>
    <property type="evidence" value="ECO:0007669"/>
    <property type="project" value="InterPro"/>
</dbReference>
<dbReference type="SMART" id="SM00439">
    <property type="entry name" value="BAH"/>
    <property type="match status" value="1"/>
</dbReference>
<evidence type="ECO:0000256" key="2">
    <source>
        <dbReference type="ARBA" id="ARBA00022737"/>
    </source>
</evidence>
<feature type="domain" description="BAH" evidence="8">
    <location>
        <begin position="80"/>
        <end position="199"/>
    </location>
</feature>
<comment type="subcellular location">
    <subcellularLocation>
        <location evidence="1">Nucleus</location>
    </subcellularLocation>
</comment>
<feature type="compositionally biased region" description="Polar residues" evidence="7">
    <location>
        <begin position="330"/>
        <end position="395"/>
    </location>
</feature>
<dbReference type="GO" id="GO:0006368">
    <property type="term" value="P:transcription elongation by RNA polymerase II"/>
    <property type="evidence" value="ECO:0007669"/>
    <property type="project" value="TreeGrafter"/>
</dbReference>
<dbReference type="OrthoDB" id="1742084at2759"/>
<dbReference type="PANTHER" id="PTHR16062:SF19">
    <property type="entry name" value="PROTEIN POLYBROMO-1"/>
    <property type="match status" value="1"/>
</dbReference>
<dbReference type="Pfam" id="PF01426">
    <property type="entry name" value="BAH"/>
    <property type="match status" value="1"/>
</dbReference>
<keyword evidence="10" id="KW-1185">Reference proteome</keyword>